<feature type="transmembrane region" description="Helical" evidence="6">
    <location>
        <begin position="417"/>
        <end position="438"/>
    </location>
</feature>
<dbReference type="SUPFAM" id="SSF103473">
    <property type="entry name" value="MFS general substrate transporter"/>
    <property type="match status" value="1"/>
</dbReference>
<evidence type="ECO:0000256" key="2">
    <source>
        <dbReference type="ARBA" id="ARBA00022692"/>
    </source>
</evidence>
<dbReference type="GO" id="GO:0016020">
    <property type="term" value="C:membrane"/>
    <property type="evidence" value="ECO:0007669"/>
    <property type="project" value="UniProtKB-SubCell"/>
</dbReference>
<dbReference type="EMBL" id="JAUBYV010000004">
    <property type="protein sequence ID" value="KAK2627322.1"/>
    <property type="molecule type" value="Genomic_DNA"/>
</dbReference>
<dbReference type="AlphaFoldDB" id="A0AAD9T295"/>
<dbReference type="PANTHER" id="PTHR10924">
    <property type="entry name" value="MAJOR FACILITATOR SUPERFAMILY PROTEIN-RELATED"/>
    <property type="match status" value="1"/>
</dbReference>
<dbReference type="Pfam" id="PF07690">
    <property type="entry name" value="MFS_1"/>
    <property type="match status" value="1"/>
</dbReference>
<dbReference type="PANTHER" id="PTHR10924:SF6">
    <property type="entry name" value="SOLUTE CARRIER FAMILY 49 MEMBER A3"/>
    <property type="match status" value="1"/>
</dbReference>
<reference evidence="7" key="1">
    <citation type="submission" date="2023-06" db="EMBL/GenBank/DDBJ databases">
        <title>Draft genome of Marssonina rosae.</title>
        <authorList>
            <person name="Cheng Q."/>
        </authorList>
    </citation>
    <scope>NUCLEOTIDE SEQUENCE</scope>
    <source>
        <strain evidence="7">R4</strain>
    </source>
</reference>
<evidence type="ECO:0000256" key="6">
    <source>
        <dbReference type="SAM" id="Phobius"/>
    </source>
</evidence>
<feature type="region of interest" description="Disordered" evidence="5">
    <location>
        <begin position="120"/>
        <end position="157"/>
    </location>
</feature>
<keyword evidence="2 6" id="KW-0812">Transmembrane</keyword>
<keyword evidence="3 6" id="KW-1133">Transmembrane helix</keyword>
<sequence>MLGSLTPITWGLPARWRSQNSILSRLRLTRLTLLPTREATYGETLLGQTIMKPLEMRGMKGKSSGSAASRGAGQSANGDGINGHNGKSTVDLMITHTSATSSSTDGRKELGDVEALRQVRSDDELLGTDDEGDPTPRAPVDGGSGDNAGDDRTTNGHEPTFKVYKRRLFGLIQLVLLNIIVSWDWLSFSANSTTAAEYYNVTSSSINWLSTAFMFSFVVASPFVVYTLHRGGPKPSIIIASILIFLGNWIRYGATRAGEHGNFGGVMFGQILTGLAQPFVLAAPTKYSDLWFTNRGRVAATAVMSLANPLGGALAQLIDPAWVHQASDIPNMVLYISIIATVATIPSFFITAKPPTPSSHSGTQPKQQIIPSIKFLFSSPEFWMIVIPYTFYVGLFNSVSSLLNQILQPYSFTEDDAGIAGALLIVVGLVTSAITSPIIDKTKSYLLAIKFTVPIIATCYLAFTWAPQTRTIVAPYVILSILGAASFSLVPVVLEYLIEITHPVSPEVTSTICWTGGQLLGGIFIIVSDALRAAGRNDGTADDRSDRPPGNMFRTLVFQTVMALVVVPLPLALGCCGRQQRVKMKRVDADRQAAEGRYVADSGQLAA</sequence>
<feature type="transmembrane region" description="Helical" evidence="6">
    <location>
        <begin position="333"/>
        <end position="352"/>
    </location>
</feature>
<feature type="transmembrane region" description="Helical" evidence="6">
    <location>
        <begin position="168"/>
        <end position="186"/>
    </location>
</feature>
<keyword evidence="4 6" id="KW-0472">Membrane</keyword>
<gene>
    <name evidence="7" type="ORF">QTJ16_003288</name>
</gene>
<feature type="transmembrane region" description="Helical" evidence="6">
    <location>
        <begin position="237"/>
        <end position="254"/>
    </location>
</feature>
<feature type="transmembrane region" description="Helical" evidence="6">
    <location>
        <begin position="296"/>
        <end position="318"/>
    </location>
</feature>
<dbReference type="InterPro" id="IPR011701">
    <property type="entry name" value="MFS"/>
</dbReference>
<feature type="transmembrane region" description="Helical" evidence="6">
    <location>
        <begin position="266"/>
        <end position="284"/>
    </location>
</feature>
<evidence type="ECO:0000256" key="4">
    <source>
        <dbReference type="ARBA" id="ARBA00023136"/>
    </source>
</evidence>
<comment type="caution">
    <text evidence="7">The sequence shown here is derived from an EMBL/GenBank/DDBJ whole genome shotgun (WGS) entry which is preliminary data.</text>
</comment>
<feature type="compositionally biased region" description="Acidic residues" evidence="5">
    <location>
        <begin position="124"/>
        <end position="133"/>
    </location>
</feature>
<feature type="transmembrane region" description="Helical" evidence="6">
    <location>
        <begin position="445"/>
        <end position="466"/>
    </location>
</feature>
<feature type="region of interest" description="Disordered" evidence="5">
    <location>
        <begin position="58"/>
        <end position="88"/>
    </location>
</feature>
<feature type="transmembrane region" description="Helical" evidence="6">
    <location>
        <begin position="373"/>
        <end position="397"/>
    </location>
</feature>
<feature type="transmembrane region" description="Helical" evidence="6">
    <location>
        <begin position="206"/>
        <end position="225"/>
    </location>
</feature>
<accession>A0AAD9T295</accession>
<evidence type="ECO:0000256" key="1">
    <source>
        <dbReference type="ARBA" id="ARBA00004141"/>
    </source>
</evidence>
<dbReference type="GO" id="GO:0022857">
    <property type="term" value="F:transmembrane transporter activity"/>
    <property type="evidence" value="ECO:0007669"/>
    <property type="project" value="InterPro"/>
</dbReference>
<name>A0AAD9T295_9HELO</name>
<protein>
    <recommendedName>
        <fullName evidence="9">Major facilitator superfamily transporter</fullName>
    </recommendedName>
</protein>
<evidence type="ECO:0000256" key="3">
    <source>
        <dbReference type="ARBA" id="ARBA00022989"/>
    </source>
</evidence>
<dbReference type="InterPro" id="IPR049680">
    <property type="entry name" value="FLVCR1-2_SLC49-like"/>
</dbReference>
<feature type="transmembrane region" description="Helical" evidence="6">
    <location>
        <begin position="556"/>
        <end position="576"/>
    </location>
</feature>
<evidence type="ECO:0000256" key="5">
    <source>
        <dbReference type="SAM" id="MobiDB-lite"/>
    </source>
</evidence>
<evidence type="ECO:0000313" key="8">
    <source>
        <dbReference type="Proteomes" id="UP001285354"/>
    </source>
</evidence>
<keyword evidence="8" id="KW-1185">Reference proteome</keyword>
<evidence type="ECO:0008006" key="9">
    <source>
        <dbReference type="Google" id="ProtNLM"/>
    </source>
</evidence>
<dbReference type="InterPro" id="IPR036259">
    <property type="entry name" value="MFS_trans_sf"/>
</dbReference>
<dbReference type="Gene3D" id="1.20.1250.20">
    <property type="entry name" value="MFS general substrate transporter like domains"/>
    <property type="match status" value="1"/>
</dbReference>
<evidence type="ECO:0000313" key="7">
    <source>
        <dbReference type="EMBL" id="KAK2627322.1"/>
    </source>
</evidence>
<feature type="compositionally biased region" description="Low complexity" evidence="5">
    <location>
        <begin position="61"/>
        <end position="76"/>
    </location>
</feature>
<proteinExistence type="predicted"/>
<dbReference type="Proteomes" id="UP001285354">
    <property type="component" value="Unassembled WGS sequence"/>
</dbReference>
<feature type="transmembrane region" description="Helical" evidence="6">
    <location>
        <begin position="472"/>
        <end position="496"/>
    </location>
</feature>
<organism evidence="7 8">
    <name type="scientific">Diplocarpon rosae</name>
    <dbReference type="NCBI Taxonomy" id="946125"/>
    <lineage>
        <taxon>Eukaryota</taxon>
        <taxon>Fungi</taxon>
        <taxon>Dikarya</taxon>
        <taxon>Ascomycota</taxon>
        <taxon>Pezizomycotina</taxon>
        <taxon>Leotiomycetes</taxon>
        <taxon>Helotiales</taxon>
        <taxon>Drepanopezizaceae</taxon>
        <taxon>Diplocarpon</taxon>
    </lineage>
</organism>
<comment type="subcellular location">
    <subcellularLocation>
        <location evidence="1">Membrane</location>
        <topology evidence="1">Multi-pass membrane protein</topology>
    </subcellularLocation>
</comment>